<keyword evidence="3 6" id="KW-0479">Metal-binding</keyword>
<evidence type="ECO:0000256" key="4">
    <source>
        <dbReference type="ARBA" id="ARBA00022982"/>
    </source>
</evidence>
<dbReference type="Gene3D" id="1.10.760.10">
    <property type="entry name" value="Cytochrome c-like domain"/>
    <property type="match status" value="1"/>
</dbReference>
<gene>
    <name evidence="9" type="ORF">ACFMB1_04830</name>
</gene>
<comment type="caution">
    <text evidence="9">The sequence shown here is derived from an EMBL/GenBank/DDBJ whole genome shotgun (WGS) entry which is preliminary data.</text>
</comment>
<dbReference type="PRINTS" id="PR00604">
    <property type="entry name" value="CYTCHRMECIAB"/>
</dbReference>
<evidence type="ECO:0000313" key="10">
    <source>
        <dbReference type="Proteomes" id="UP001596116"/>
    </source>
</evidence>
<keyword evidence="10" id="KW-1185">Reference proteome</keyword>
<keyword evidence="2 6" id="KW-0349">Heme</keyword>
<reference evidence="9 10" key="1">
    <citation type="submission" date="2024-09" db="EMBL/GenBank/DDBJ databases">
        <authorList>
            <person name="Zhang Z.-H."/>
        </authorList>
    </citation>
    <scope>NUCLEOTIDE SEQUENCE [LARGE SCALE GENOMIC DNA]</scope>
    <source>
        <strain evidence="9 10">HHTR114</strain>
    </source>
</reference>
<dbReference type="EMBL" id="JBHPON010000001">
    <property type="protein sequence ID" value="MFC6034856.1"/>
    <property type="molecule type" value="Genomic_DNA"/>
</dbReference>
<evidence type="ECO:0000256" key="2">
    <source>
        <dbReference type="ARBA" id="ARBA00022617"/>
    </source>
</evidence>
<evidence type="ECO:0000256" key="6">
    <source>
        <dbReference type="PROSITE-ProRule" id="PRU00433"/>
    </source>
</evidence>
<feature type="domain" description="Cytochrome c" evidence="8">
    <location>
        <begin position="75"/>
        <end position="175"/>
    </location>
</feature>
<keyword evidence="4" id="KW-0249">Electron transport</keyword>
<dbReference type="InterPro" id="IPR036909">
    <property type="entry name" value="Cyt_c-like_dom_sf"/>
</dbReference>
<dbReference type="SUPFAM" id="SSF46626">
    <property type="entry name" value="Cytochrome c"/>
    <property type="match status" value="1"/>
</dbReference>
<evidence type="ECO:0000256" key="1">
    <source>
        <dbReference type="ARBA" id="ARBA00022448"/>
    </source>
</evidence>
<proteinExistence type="predicted"/>
<evidence type="ECO:0000256" key="5">
    <source>
        <dbReference type="ARBA" id="ARBA00023004"/>
    </source>
</evidence>
<organism evidence="9 10">
    <name type="scientific">Hyphococcus aureus</name>
    <dbReference type="NCBI Taxonomy" id="2666033"/>
    <lineage>
        <taxon>Bacteria</taxon>
        <taxon>Pseudomonadati</taxon>
        <taxon>Pseudomonadota</taxon>
        <taxon>Alphaproteobacteria</taxon>
        <taxon>Parvularculales</taxon>
        <taxon>Parvularculaceae</taxon>
        <taxon>Hyphococcus</taxon>
    </lineage>
</organism>
<dbReference type="Pfam" id="PF00034">
    <property type="entry name" value="Cytochrom_C"/>
    <property type="match status" value="1"/>
</dbReference>
<dbReference type="Proteomes" id="UP001596116">
    <property type="component" value="Unassembled WGS sequence"/>
</dbReference>
<sequence>MKDPLFGNKLAAALLTAALLVFGLPQLTKALIGGGHHGGHGGELHLAYGGELDLGASAGPVEAAPKVDLGTLLANASAAGGERRAALCKSCHTFDKGGANGTGPNLWGVVGRELASHAGFNYTSALQEAGGAWSYDRLDAYLKNSQEYIPGTAMVQRFAKDEQRADILAYLSTLDDTPVAFPAPAAPEIDTAEEVLENEPVEGPGDANPEPEGH</sequence>
<dbReference type="RefSeq" id="WP_379879806.1">
    <property type="nucleotide sequence ID" value="NZ_JBHPON010000001.1"/>
</dbReference>
<dbReference type="InterPro" id="IPR009056">
    <property type="entry name" value="Cyt_c-like_dom"/>
</dbReference>
<dbReference type="InterPro" id="IPR002327">
    <property type="entry name" value="Cyt_c_1A/1B"/>
</dbReference>
<accession>A0ABW1KUW5</accession>
<evidence type="ECO:0000259" key="8">
    <source>
        <dbReference type="PROSITE" id="PS51007"/>
    </source>
</evidence>
<protein>
    <submittedName>
        <fullName evidence="9">C-type cytochrome</fullName>
    </submittedName>
</protein>
<name>A0ABW1KUW5_9PROT</name>
<evidence type="ECO:0000256" key="3">
    <source>
        <dbReference type="ARBA" id="ARBA00022723"/>
    </source>
</evidence>
<dbReference type="PROSITE" id="PS51007">
    <property type="entry name" value="CYTC"/>
    <property type="match status" value="1"/>
</dbReference>
<keyword evidence="1" id="KW-0813">Transport</keyword>
<dbReference type="PANTHER" id="PTHR11961">
    <property type="entry name" value="CYTOCHROME C"/>
    <property type="match status" value="1"/>
</dbReference>
<feature type="region of interest" description="Disordered" evidence="7">
    <location>
        <begin position="181"/>
        <end position="214"/>
    </location>
</feature>
<evidence type="ECO:0000313" key="9">
    <source>
        <dbReference type="EMBL" id="MFC6034856.1"/>
    </source>
</evidence>
<keyword evidence="5 6" id="KW-0408">Iron</keyword>
<feature type="compositionally biased region" description="Acidic residues" evidence="7">
    <location>
        <begin position="190"/>
        <end position="200"/>
    </location>
</feature>
<evidence type="ECO:0000256" key="7">
    <source>
        <dbReference type="SAM" id="MobiDB-lite"/>
    </source>
</evidence>